<dbReference type="Gene3D" id="3.90.1720.10">
    <property type="entry name" value="endopeptidase domain like (from Nostoc punctiforme)"/>
    <property type="match status" value="1"/>
</dbReference>
<dbReference type="Gene3D" id="2.30.30.40">
    <property type="entry name" value="SH3 Domains"/>
    <property type="match status" value="1"/>
</dbReference>
<dbReference type="InterPro" id="IPR000064">
    <property type="entry name" value="NLP_P60_dom"/>
</dbReference>
<dbReference type="InterPro" id="IPR038765">
    <property type="entry name" value="Papain-like_cys_pep_sf"/>
</dbReference>
<evidence type="ECO:0000256" key="4">
    <source>
        <dbReference type="ARBA" id="ARBA00022807"/>
    </source>
</evidence>
<evidence type="ECO:0000256" key="3">
    <source>
        <dbReference type="ARBA" id="ARBA00022801"/>
    </source>
</evidence>
<organism evidence="6 7">
    <name type="scientific">Methylocapsa palsarum</name>
    <dbReference type="NCBI Taxonomy" id="1612308"/>
    <lineage>
        <taxon>Bacteria</taxon>
        <taxon>Pseudomonadati</taxon>
        <taxon>Pseudomonadota</taxon>
        <taxon>Alphaproteobacteria</taxon>
        <taxon>Hyphomicrobiales</taxon>
        <taxon>Beijerinckiaceae</taxon>
        <taxon>Methylocapsa</taxon>
    </lineage>
</organism>
<keyword evidence="7" id="KW-1185">Reference proteome</keyword>
<dbReference type="PROSITE" id="PS51935">
    <property type="entry name" value="NLPC_P60"/>
    <property type="match status" value="1"/>
</dbReference>
<gene>
    <name evidence="6" type="ORF">SAMN05444581_10718</name>
</gene>
<keyword evidence="4" id="KW-0788">Thiol protease</keyword>
<dbReference type="Pfam" id="PF00877">
    <property type="entry name" value="NLPC_P60"/>
    <property type="match status" value="1"/>
</dbReference>
<feature type="domain" description="NlpC/P60" evidence="5">
    <location>
        <begin position="167"/>
        <end position="293"/>
    </location>
</feature>
<dbReference type="InterPro" id="IPR041382">
    <property type="entry name" value="SH3_16"/>
</dbReference>
<name>A0A1I3Z1Y3_9HYPH</name>
<dbReference type="RefSeq" id="WP_091681390.1">
    <property type="nucleotide sequence ID" value="NZ_FOSN01000007.1"/>
</dbReference>
<dbReference type="GO" id="GO:0006508">
    <property type="term" value="P:proteolysis"/>
    <property type="evidence" value="ECO:0007669"/>
    <property type="project" value="UniProtKB-KW"/>
</dbReference>
<dbReference type="Proteomes" id="UP000198755">
    <property type="component" value="Unassembled WGS sequence"/>
</dbReference>
<accession>A0A1I3Z1Y3</accession>
<sequence length="299" mass="32367">MIAFDPRLTPARPDLAAAHLRGKVEAPDYVEGRPARIREGVAGLRRAPNFEASLDTQALFGEEATLYEDEEGWGWIQLTRDGYVGYVSMNALDMNSLDMNALDESRAAPTHRVRVNQSFVYPCPDMKLPILDALPLGAAVRVIDAGGGFARIAEANYVYAEHLAPLETSEPDFVATAERFLHAPYLWGGKTSFGVDCSGLVQISLQAAGISAPRDTDLQEKALGVPLDLSGASTSLRRGDIVFWPGHVGLMRNETELLHANAHHMLVASEPLAAARERIAAAGAQITSIRRLKSPDADL</sequence>
<evidence type="ECO:0000313" key="6">
    <source>
        <dbReference type="EMBL" id="SFK38093.1"/>
    </source>
</evidence>
<evidence type="ECO:0000313" key="7">
    <source>
        <dbReference type="Proteomes" id="UP000198755"/>
    </source>
</evidence>
<dbReference type="InterPro" id="IPR051794">
    <property type="entry name" value="PG_Endopeptidase_C40"/>
</dbReference>
<keyword evidence="2" id="KW-0645">Protease</keyword>
<evidence type="ECO:0000259" key="5">
    <source>
        <dbReference type="PROSITE" id="PS51935"/>
    </source>
</evidence>
<evidence type="ECO:0000256" key="1">
    <source>
        <dbReference type="ARBA" id="ARBA00007074"/>
    </source>
</evidence>
<dbReference type="PANTHER" id="PTHR47359">
    <property type="entry name" value="PEPTIDOGLYCAN DL-ENDOPEPTIDASE CWLO"/>
    <property type="match status" value="1"/>
</dbReference>
<dbReference type="STRING" id="1612308.SAMN05444581_10718"/>
<dbReference type="SUPFAM" id="SSF54001">
    <property type="entry name" value="Cysteine proteinases"/>
    <property type="match status" value="1"/>
</dbReference>
<dbReference type="EMBL" id="FOSN01000007">
    <property type="protein sequence ID" value="SFK38093.1"/>
    <property type="molecule type" value="Genomic_DNA"/>
</dbReference>
<reference evidence="6 7" key="1">
    <citation type="submission" date="2016-10" db="EMBL/GenBank/DDBJ databases">
        <authorList>
            <person name="de Groot N.N."/>
        </authorList>
    </citation>
    <scope>NUCLEOTIDE SEQUENCE [LARGE SCALE GENOMIC DNA]</scope>
    <source>
        <strain evidence="6 7">NE2</strain>
    </source>
</reference>
<evidence type="ECO:0000256" key="2">
    <source>
        <dbReference type="ARBA" id="ARBA00022670"/>
    </source>
</evidence>
<dbReference type="OrthoDB" id="9813368at2"/>
<dbReference type="PANTHER" id="PTHR47359:SF3">
    <property type="entry name" value="NLP_P60 DOMAIN-CONTAINING PROTEIN-RELATED"/>
    <property type="match status" value="1"/>
</dbReference>
<protein>
    <submittedName>
        <fullName evidence="6">NlpC/P60 family protein</fullName>
    </submittedName>
</protein>
<dbReference type="GO" id="GO:0008234">
    <property type="term" value="F:cysteine-type peptidase activity"/>
    <property type="evidence" value="ECO:0007669"/>
    <property type="project" value="UniProtKB-KW"/>
</dbReference>
<dbReference type="AlphaFoldDB" id="A0A1I3Z1Y3"/>
<comment type="similarity">
    <text evidence="1">Belongs to the peptidase C40 family.</text>
</comment>
<dbReference type="Pfam" id="PF18348">
    <property type="entry name" value="SH3_16"/>
    <property type="match status" value="1"/>
</dbReference>
<proteinExistence type="inferred from homology"/>
<keyword evidence="3" id="KW-0378">Hydrolase</keyword>